<dbReference type="SUPFAM" id="SSF53067">
    <property type="entry name" value="Actin-like ATPase domain"/>
    <property type="match status" value="2"/>
</dbReference>
<dbReference type="NCBIfam" id="TIGR01175">
    <property type="entry name" value="pilM"/>
    <property type="match status" value="1"/>
</dbReference>
<evidence type="ECO:0000313" key="2">
    <source>
        <dbReference type="EMBL" id="ADH86978.1"/>
    </source>
</evidence>
<dbReference type="InterPro" id="IPR005883">
    <property type="entry name" value="PilM"/>
</dbReference>
<dbReference type="InterPro" id="IPR043129">
    <property type="entry name" value="ATPase_NBD"/>
</dbReference>
<organism evidence="2 3">
    <name type="scientific">Desulfurivibrio alkaliphilus (strain DSM 19089 / UNIQEM U267 / AHT2)</name>
    <dbReference type="NCBI Taxonomy" id="589865"/>
    <lineage>
        <taxon>Bacteria</taxon>
        <taxon>Pseudomonadati</taxon>
        <taxon>Thermodesulfobacteriota</taxon>
        <taxon>Desulfobulbia</taxon>
        <taxon>Desulfobulbales</taxon>
        <taxon>Desulfobulbaceae</taxon>
        <taxon>Desulfurivibrio</taxon>
    </lineage>
</organism>
<dbReference type="HOGENOM" id="CLU_050686_0_2_7"/>
<proteinExistence type="predicted"/>
<evidence type="ECO:0000259" key="1">
    <source>
        <dbReference type="SMART" id="SM00842"/>
    </source>
</evidence>
<dbReference type="InParanoid" id="D6Z6Z1"/>
<gene>
    <name evidence="2" type="ordered locus">DaAHT2_2313</name>
</gene>
<dbReference type="GO" id="GO:0051301">
    <property type="term" value="P:cell division"/>
    <property type="evidence" value="ECO:0007669"/>
    <property type="project" value="InterPro"/>
</dbReference>
<protein>
    <submittedName>
        <fullName evidence="2">Type IV pilus assembly protein PilM</fullName>
    </submittedName>
</protein>
<dbReference type="Gene3D" id="3.30.420.40">
    <property type="match status" value="2"/>
</dbReference>
<dbReference type="Gene3D" id="3.30.1490.300">
    <property type="match status" value="1"/>
</dbReference>
<dbReference type="Pfam" id="PF11104">
    <property type="entry name" value="PilM_2"/>
    <property type="match status" value="1"/>
</dbReference>
<dbReference type="eggNOG" id="COG4972">
    <property type="taxonomic scope" value="Bacteria"/>
</dbReference>
<dbReference type="PANTHER" id="PTHR32432">
    <property type="entry name" value="CELL DIVISION PROTEIN FTSA-RELATED"/>
    <property type="match status" value="1"/>
</dbReference>
<keyword evidence="3" id="KW-1185">Reference proteome</keyword>
<evidence type="ECO:0000313" key="3">
    <source>
        <dbReference type="Proteomes" id="UP000001508"/>
    </source>
</evidence>
<dbReference type="InterPro" id="IPR050696">
    <property type="entry name" value="FtsA/MreB"/>
</dbReference>
<dbReference type="PANTHER" id="PTHR32432:SF3">
    <property type="entry name" value="ETHANOLAMINE UTILIZATION PROTEIN EUTJ"/>
    <property type="match status" value="1"/>
</dbReference>
<dbReference type="OrthoDB" id="9773403at2"/>
<name>D6Z6Z1_DESAT</name>
<feature type="domain" description="SHS2" evidence="1">
    <location>
        <begin position="30"/>
        <end position="196"/>
    </location>
</feature>
<dbReference type="EMBL" id="CP001940">
    <property type="protein sequence ID" value="ADH86978.1"/>
    <property type="molecule type" value="Genomic_DNA"/>
</dbReference>
<dbReference type="KEGG" id="dak:DaAHT2_2313"/>
<sequence length="372" mass="40259">MALTLPNLKKISLSSLGRLTLPGGGRSALALGLDIGSHAVKVCELHRLTDGYRLLTLGSALIPPEATEDGALLDAEAVAGVLSPLLANLKSKNRKVAISVSGYSVIVKKINLQVMSTEELEKHIIEEAEQYIPFDIDDVYLDFHDLQTNREGDENTDVMLVAAKKELVDGYLELLDGLGLEAVVVDVDAFALENAFDAHQQQAENVALVDIGAGKMNINLLSGGSSALTRDITLGGRDLTIQLQNSLGLSFDEAEALKTGKMPAPSEETRQKAAEIVQDTCRQWSEEIKRAIAFYLSSNEDQPISRIVISGGSARLTGLADYLAQQCELPCTVFNPFTRIEYDPKKIDPEYLQVAAPEMGQAFGLATRSVEF</sequence>
<dbReference type="Proteomes" id="UP000001508">
    <property type="component" value="Chromosome"/>
</dbReference>
<dbReference type="InterPro" id="IPR003494">
    <property type="entry name" value="SHS2_FtsA"/>
</dbReference>
<reference evidence="3" key="1">
    <citation type="submission" date="2010-02" db="EMBL/GenBank/DDBJ databases">
        <title>Complete sequence of Desulfurivibrio alkaliphilus AHT2.</title>
        <authorList>
            <consortium name="US DOE Joint Genome Institute"/>
            <person name="Pitluck S."/>
            <person name="Chertkov O."/>
            <person name="Detter J.C."/>
            <person name="Han C."/>
            <person name="Tapia R."/>
            <person name="Larimer F."/>
            <person name="Land M."/>
            <person name="Hauser L."/>
            <person name="Kyrpides N."/>
            <person name="Mikhailova N."/>
            <person name="Sorokin D.Y."/>
            <person name="Muyzer G."/>
            <person name="Woyke T."/>
        </authorList>
    </citation>
    <scope>NUCLEOTIDE SEQUENCE [LARGE SCALE GENOMIC DNA]</scope>
    <source>
        <strain evidence="3">DSM 19089 / UNIQEM U267 / AHT2</strain>
    </source>
</reference>
<dbReference type="PIRSF" id="PIRSF019169">
    <property type="entry name" value="PilM"/>
    <property type="match status" value="1"/>
</dbReference>
<dbReference type="CDD" id="cd24049">
    <property type="entry name" value="ASKHA_NBD_PilM"/>
    <property type="match status" value="1"/>
</dbReference>
<accession>D6Z6Z1</accession>
<dbReference type="RefSeq" id="WP_013164492.1">
    <property type="nucleotide sequence ID" value="NC_014216.1"/>
</dbReference>
<dbReference type="AlphaFoldDB" id="D6Z6Z1"/>
<dbReference type="SMART" id="SM00842">
    <property type="entry name" value="FtsA"/>
    <property type="match status" value="1"/>
</dbReference>
<dbReference type="STRING" id="589865.DaAHT2_2313"/>